<keyword evidence="2" id="KW-1003">Cell membrane</keyword>
<dbReference type="GO" id="GO:0000030">
    <property type="term" value="F:mannosyltransferase activity"/>
    <property type="evidence" value="ECO:0007669"/>
    <property type="project" value="InterPro"/>
</dbReference>
<evidence type="ECO:0000256" key="1">
    <source>
        <dbReference type="ARBA" id="ARBA00004651"/>
    </source>
</evidence>
<feature type="transmembrane region" description="Helical" evidence="9">
    <location>
        <begin position="171"/>
        <end position="201"/>
    </location>
</feature>
<feature type="transmembrane region" description="Helical" evidence="9">
    <location>
        <begin position="320"/>
        <end position="340"/>
    </location>
</feature>
<keyword evidence="6 9" id="KW-1133">Transmembrane helix</keyword>
<evidence type="ECO:0000313" key="11">
    <source>
        <dbReference type="EMBL" id="RRS02817.1"/>
    </source>
</evidence>
<dbReference type="InterPro" id="IPR003342">
    <property type="entry name" value="ArnT-like_N"/>
</dbReference>
<keyword evidence="7 9" id="KW-0472">Membrane</keyword>
<dbReference type="GO" id="GO:0009103">
    <property type="term" value="P:lipopolysaccharide biosynthetic process"/>
    <property type="evidence" value="ECO:0007669"/>
    <property type="project" value="UniProtKB-ARBA"/>
</dbReference>
<keyword evidence="3" id="KW-0328">Glycosyltransferase</keyword>
<dbReference type="GO" id="GO:0005886">
    <property type="term" value="C:plasma membrane"/>
    <property type="evidence" value="ECO:0007669"/>
    <property type="project" value="UniProtKB-SubCell"/>
</dbReference>
<comment type="subcellular location">
    <subcellularLocation>
        <location evidence="1">Cell membrane</location>
        <topology evidence="1">Multi-pass membrane protein</topology>
    </subcellularLocation>
</comment>
<feature type="domain" description="ArnT-like N-terminal" evidence="10">
    <location>
        <begin position="38"/>
        <end position="242"/>
    </location>
</feature>
<dbReference type="OrthoDB" id="9775035at2"/>
<accession>A0A3R8YL11</accession>
<feature type="transmembrane region" description="Helical" evidence="9">
    <location>
        <begin position="263"/>
        <end position="283"/>
    </location>
</feature>
<dbReference type="GO" id="GO:0006493">
    <property type="term" value="P:protein O-linked glycosylation"/>
    <property type="evidence" value="ECO:0007669"/>
    <property type="project" value="InterPro"/>
</dbReference>
<reference evidence="11 12" key="1">
    <citation type="submission" date="2018-12" db="EMBL/GenBank/DDBJ databases">
        <title>The whole draft genome of Aquabacterium sp. SJQ9.</title>
        <authorList>
            <person name="Sun L."/>
            <person name="Gao X."/>
            <person name="Chen W."/>
            <person name="Huang K."/>
        </authorList>
    </citation>
    <scope>NUCLEOTIDE SEQUENCE [LARGE SCALE GENOMIC DNA]</scope>
    <source>
        <strain evidence="11 12">SJQ9</strain>
    </source>
</reference>
<proteinExistence type="predicted"/>
<feature type="region of interest" description="Disordered" evidence="8">
    <location>
        <begin position="496"/>
        <end position="521"/>
    </location>
</feature>
<evidence type="ECO:0000256" key="9">
    <source>
        <dbReference type="SAM" id="Phobius"/>
    </source>
</evidence>
<dbReference type="GO" id="GO:0016763">
    <property type="term" value="F:pentosyltransferase activity"/>
    <property type="evidence" value="ECO:0007669"/>
    <property type="project" value="TreeGrafter"/>
</dbReference>
<dbReference type="InterPro" id="IPR050297">
    <property type="entry name" value="LipidA_mod_glycosyltrf_83"/>
</dbReference>
<evidence type="ECO:0000256" key="3">
    <source>
        <dbReference type="ARBA" id="ARBA00022676"/>
    </source>
</evidence>
<evidence type="ECO:0000259" key="10">
    <source>
        <dbReference type="Pfam" id="PF02366"/>
    </source>
</evidence>
<dbReference type="GO" id="GO:0010041">
    <property type="term" value="P:response to iron(III) ion"/>
    <property type="evidence" value="ECO:0007669"/>
    <property type="project" value="TreeGrafter"/>
</dbReference>
<evidence type="ECO:0000256" key="4">
    <source>
        <dbReference type="ARBA" id="ARBA00022679"/>
    </source>
</evidence>
<feature type="transmembrane region" description="Helical" evidence="9">
    <location>
        <begin position="295"/>
        <end position="314"/>
    </location>
</feature>
<dbReference type="Pfam" id="PF02366">
    <property type="entry name" value="PMT"/>
    <property type="match status" value="1"/>
</dbReference>
<dbReference type="RefSeq" id="WP_125244824.1">
    <property type="nucleotide sequence ID" value="NZ_RSED01000018.1"/>
</dbReference>
<feature type="transmembrane region" description="Helical" evidence="9">
    <location>
        <begin position="352"/>
        <end position="374"/>
    </location>
</feature>
<dbReference type="Proteomes" id="UP000269265">
    <property type="component" value="Unassembled WGS sequence"/>
</dbReference>
<evidence type="ECO:0000256" key="6">
    <source>
        <dbReference type="ARBA" id="ARBA00022989"/>
    </source>
</evidence>
<comment type="caution">
    <text evidence="11">The sequence shown here is derived from an EMBL/GenBank/DDBJ whole genome shotgun (WGS) entry which is preliminary data.</text>
</comment>
<feature type="transmembrane region" description="Helical" evidence="9">
    <location>
        <begin position="12"/>
        <end position="28"/>
    </location>
</feature>
<sequence length="521" mass="57789">MNARRTTLPRDVARGLAVFLWLSMLAWARPLMLPDEGRYVGVAWEMLRSHDWLTPTLNGLPYFHKPPLFYWITASSLLLFGLHELPARLASLLGAWGGAMALFLFVRKWSGERIANTSLLVLLCQPLFYVGAQFANLDMLVAGLITATVCLLADAALSIEHREPCAKALAAAYACAALGVLAKGLIGFVLPALVIGLWLVLRSQWRTLWALMWWPGAVIFALLAAPWFLAMHQRFPAFLDYFFVVQHFQRFAGSGFNNAQPLWFYPAVLALLTAPWLPWLRSLSLRAPREQVAPAHLRGLWLAWIVVVVVFFSIPHSKLIGYVLPAVPPLAALMAEGIAAWKARAGPRHAPWRMACSMAISLLTTFAVVTWLAMHPIRSTKPLAQDLRHAMAQGEHVVMLEDYYFDVPFYAGLKTPVAIVDEWKDAGAHRDNWRKELADAGRFAPGVARAVLQPAPGLVSYLCQQRHPVWIMGSTSSASRSGLPVSSSVVAQQGETTLWRWQPPEPGARDQQECAGRPTDG</sequence>
<evidence type="ECO:0000256" key="7">
    <source>
        <dbReference type="ARBA" id="ARBA00023136"/>
    </source>
</evidence>
<evidence type="ECO:0000313" key="12">
    <source>
        <dbReference type="Proteomes" id="UP000269265"/>
    </source>
</evidence>
<keyword evidence="5 9" id="KW-0812">Transmembrane</keyword>
<feature type="transmembrane region" description="Helical" evidence="9">
    <location>
        <begin position="208"/>
        <end position="229"/>
    </location>
</feature>
<feature type="transmembrane region" description="Helical" evidence="9">
    <location>
        <begin position="89"/>
        <end position="107"/>
    </location>
</feature>
<organism evidence="11 12">
    <name type="scientific">Aquabacterium soli</name>
    <dbReference type="NCBI Taxonomy" id="2493092"/>
    <lineage>
        <taxon>Bacteria</taxon>
        <taxon>Pseudomonadati</taxon>
        <taxon>Pseudomonadota</taxon>
        <taxon>Betaproteobacteria</taxon>
        <taxon>Burkholderiales</taxon>
        <taxon>Aquabacterium</taxon>
    </lineage>
</organism>
<keyword evidence="12" id="KW-1185">Reference proteome</keyword>
<evidence type="ECO:0000256" key="2">
    <source>
        <dbReference type="ARBA" id="ARBA00022475"/>
    </source>
</evidence>
<dbReference type="AlphaFoldDB" id="A0A3R8YL11"/>
<keyword evidence="4 11" id="KW-0808">Transferase</keyword>
<gene>
    <name evidence="11" type="ORF">EIP75_18790</name>
</gene>
<evidence type="ECO:0000256" key="5">
    <source>
        <dbReference type="ARBA" id="ARBA00022692"/>
    </source>
</evidence>
<dbReference type="PANTHER" id="PTHR33908">
    <property type="entry name" value="MANNOSYLTRANSFERASE YKCB-RELATED"/>
    <property type="match status" value="1"/>
</dbReference>
<dbReference type="EMBL" id="RSED01000018">
    <property type="protein sequence ID" value="RRS02817.1"/>
    <property type="molecule type" value="Genomic_DNA"/>
</dbReference>
<protein>
    <submittedName>
        <fullName evidence="11">Glycosyltransferase family 39 protein</fullName>
    </submittedName>
</protein>
<name>A0A3R8YL11_9BURK</name>
<evidence type="ECO:0000256" key="8">
    <source>
        <dbReference type="SAM" id="MobiDB-lite"/>
    </source>
</evidence>
<dbReference type="PANTHER" id="PTHR33908:SF3">
    <property type="entry name" value="UNDECAPRENYL PHOSPHATE-ALPHA-4-AMINO-4-DEOXY-L-ARABINOSE ARABINOSYL TRANSFERASE"/>
    <property type="match status" value="1"/>
</dbReference>